<evidence type="ECO:0000313" key="1">
    <source>
        <dbReference type="EMBL" id="KAI4804455.1"/>
    </source>
</evidence>
<dbReference type="EMBL" id="CM043799">
    <property type="protein sequence ID" value="KAI4804455.1"/>
    <property type="molecule type" value="Genomic_DNA"/>
</dbReference>
<sequence length="162" mass="17857">WTLASPAASHIWSETELSKQRWVVWDISRELQAGQDCATQTFLQSKAGLEVYKVIVLDTDCVNETSGYGPGTGQYQSLNKQCSGPSSVDGIVIWEVRGIIRKHLASSVWVLGNIQVQIDTASLHAAPHSGPIWDILSEVEIKGMKRQCGEEHSPQLNRCSPK</sequence>
<organism evidence="1 2">
    <name type="scientific">Chaenocephalus aceratus</name>
    <name type="common">Blackfin icefish</name>
    <name type="synonym">Chaenichthys aceratus</name>
    <dbReference type="NCBI Taxonomy" id="36190"/>
    <lineage>
        <taxon>Eukaryota</taxon>
        <taxon>Metazoa</taxon>
        <taxon>Chordata</taxon>
        <taxon>Craniata</taxon>
        <taxon>Vertebrata</taxon>
        <taxon>Euteleostomi</taxon>
        <taxon>Actinopterygii</taxon>
        <taxon>Neopterygii</taxon>
        <taxon>Teleostei</taxon>
        <taxon>Neoteleostei</taxon>
        <taxon>Acanthomorphata</taxon>
        <taxon>Eupercaria</taxon>
        <taxon>Perciformes</taxon>
        <taxon>Notothenioidei</taxon>
        <taxon>Channichthyidae</taxon>
        <taxon>Chaenocephalus</taxon>
    </lineage>
</organism>
<reference evidence="1" key="1">
    <citation type="submission" date="2022-05" db="EMBL/GenBank/DDBJ databases">
        <title>Chromosome-level genome of Chaenocephalus aceratus.</title>
        <authorList>
            <person name="Park H."/>
        </authorList>
    </citation>
    <scope>NUCLEOTIDE SEQUENCE</scope>
    <source>
        <strain evidence="1">KU_202001</strain>
    </source>
</reference>
<name>A0ACB9VW40_CHAAC</name>
<proteinExistence type="predicted"/>
<feature type="non-terminal residue" evidence="1">
    <location>
        <position position="1"/>
    </location>
</feature>
<accession>A0ACB9VW40</accession>
<gene>
    <name evidence="1" type="ORF">KUCAC02_026084</name>
</gene>
<protein>
    <submittedName>
        <fullName evidence="1">Uncharacterized protein</fullName>
    </submittedName>
</protein>
<feature type="non-terminal residue" evidence="1">
    <location>
        <position position="162"/>
    </location>
</feature>
<keyword evidence="2" id="KW-1185">Reference proteome</keyword>
<evidence type="ECO:0000313" key="2">
    <source>
        <dbReference type="Proteomes" id="UP001057452"/>
    </source>
</evidence>
<dbReference type="Proteomes" id="UP001057452">
    <property type="component" value="Chromosome 15"/>
</dbReference>
<comment type="caution">
    <text evidence="1">The sequence shown here is derived from an EMBL/GenBank/DDBJ whole genome shotgun (WGS) entry which is preliminary data.</text>
</comment>